<reference evidence="5" key="1">
    <citation type="journal article" date="2010" name="Nature">
        <title>The Amphimedon queenslandica genome and the evolution of animal complexity.</title>
        <authorList>
            <person name="Srivastava M."/>
            <person name="Simakov O."/>
            <person name="Chapman J."/>
            <person name="Fahey B."/>
            <person name="Gauthier M.E."/>
            <person name="Mitros T."/>
            <person name="Richards G.S."/>
            <person name="Conaco C."/>
            <person name="Dacre M."/>
            <person name="Hellsten U."/>
            <person name="Larroux C."/>
            <person name="Putnam N.H."/>
            <person name="Stanke M."/>
            <person name="Adamska M."/>
            <person name="Darling A."/>
            <person name="Degnan S.M."/>
            <person name="Oakley T.H."/>
            <person name="Plachetzki D.C."/>
            <person name="Zhai Y."/>
            <person name="Adamski M."/>
            <person name="Calcino A."/>
            <person name="Cummins S.F."/>
            <person name="Goodstein D.M."/>
            <person name="Harris C."/>
            <person name="Jackson D.J."/>
            <person name="Leys S.P."/>
            <person name="Shu S."/>
            <person name="Woodcroft B.J."/>
            <person name="Vervoort M."/>
            <person name="Kosik K.S."/>
            <person name="Manning G."/>
            <person name="Degnan B.M."/>
            <person name="Rokhsar D.S."/>
        </authorList>
    </citation>
    <scope>NUCLEOTIDE SEQUENCE [LARGE SCALE GENOMIC DNA]</scope>
</reference>
<gene>
    <name evidence="4" type="primary">109587510</name>
</gene>
<sequence>MGRLVEYILLLLSVVLVVSTLTGSTNNYYNGPTKVTDCSVTKKFAEFTNASLTPNPMTRGKAYYVKGTFHIKKTIQWGIVHIIMTYNFKDYTNITFIDDKFNFCDFFLALTKFRCPITPGIYQLNYTCNGNEAVPKLFWRGRYYAKAAAYNENGEKIMCQKAEVTIN</sequence>
<proteinExistence type="predicted"/>
<reference evidence="4" key="2">
    <citation type="submission" date="2017-05" db="UniProtKB">
        <authorList>
            <consortium name="EnsemblMetazoa"/>
        </authorList>
    </citation>
    <scope>IDENTIFICATION</scope>
</reference>
<dbReference type="InParanoid" id="A0A1X7TJ48"/>
<dbReference type="EnsemblMetazoa" id="Aqu2.1.14768_001">
    <property type="protein sequence ID" value="Aqu2.1.14768_001"/>
    <property type="gene ID" value="Aqu2.1.14768"/>
</dbReference>
<dbReference type="SMART" id="SM00737">
    <property type="entry name" value="ML"/>
    <property type="match status" value="1"/>
</dbReference>
<keyword evidence="1 2" id="KW-0732">Signal</keyword>
<name>A0A1X7TJ48_AMPQE</name>
<accession>A0A1X7TJ48</accession>
<dbReference type="Proteomes" id="UP000007879">
    <property type="component" value="Unassembled WGS sequence"/>
</dbReference>
<evidence type="ECO:0000256" key="2">
    <source>
        <dbReference type="SAM" id="SignalP"/>
    </source>
</evidence>
<dbReference type="AlphaFoldDB" id="A0A1X7TJ48"/>
<evidence type="ECO:0000256" key="1">
    <source>
        <dbReference type="ARBA" id="ARBA00022729"/>
    </source>
</evidence>
<dbReference type="SUPFAM" id="SSF81296">
    <property type="entry name" value="E set domains"/>
    <property type="match status" value="1"/>
</dbReference>
<keyword evidence="5" id="KW-1185">Reference proteome</keyword>
<dbReference type="OrthoDB" id="6409159at2759"/>
<organism evidence="4">
    <name type="scientific">Amphimedon queenslandica</name>
    <name type="common">Sponge</name>
    <dbReference type="NCBI Taxonomy" id="400682"/>
    <lineage>
        <taxon>Eukaryota</taxon>
        <taxon>Metazoa</taxon>
        <taxon>Porifera</taxon>
        <taxon>Demospongiae</taxon>
        <taxon>Heteroscleromorpha</taxon>
        <taxon>Haplosclerida</taxon>
        <taxon>Niphatidae</taxon>
        <taxon>Amphimedon</taxon>
    </lineage>
</organism>
<dbReference type="EnsemblMetazoa" id="XM_020003754.1">
    <property type="protein sequence ID" value="XP_019859313.1"/>
    <property type="gene ID" value="LOC109587510"/>
</dbReference>
<dbReference type="InterPro" id="IPR003172">
    <property type="entry name" value="ML_dom"/>
</dbReference>
<dbReference type="Pfam" id="PF02221">
    <property type="entry name" value="E1_DerP2_DerF2"/>
    <property type="match status" value="1"/>
</dbReference>
<dbReference type="InterPro" id="IPR014756">
    <property type="entry name" value="Ig_E-set"/>
</dbReference>
<evidence type="ECO:0000313" key="5">
    <source>
        <dbReference type="Proteomes" id="UP000007879"/>
    </source>
</evidence>
<evidence type="ECO:0000313" key="4">
    <source>
        <dbReference type="EnsemblMetazoa" id="Aqu2.1.14768_001"/>
    </source>
</evidence>
<evidence type="ECO:0000259" key="3">
    <source>
        <dbReference type="SMART" id="SM00737"/>
    </source>
</evidence>
<protein>
    <recommendedName>
        <fullName evidence="3">MD-2-related lipid-recognition domain-containing protein</fullName>
    </recommendedName>
</protein>
<feature type="chain" id="PRO_5012710933" description="MD-2-related lipid-recognition domain-containing protein" evidence="2">
    <location>
        <begin position="21"/>
        <end position="167"/>
    </location>
</feature>
<dbReference type="InterPro" id="IPR036846">
    <property type="entry name" value="GM2-AP_sf"/>
</dbReference>
<dbReference type="Gene3D" id="2.70.220.10">
    <property type="entry name" value="Ganglioside GM2 activator"/>
    <property type="match status" value="1"/>
</dbReference>
<dbReference type="KEGG" id="aqu:109587510"/>
<feature type="domain" description="MD-2-related lipid-recognition" evidence="3">
    <location>
        <begin position="35"/>
        <end position="164"/>
    </location>
</feature>
<feature type="signal peptide" evidence="2">
    <location>
        <begin position="1"/>
        <end position="20"/>
    </location>
</feature>